<evidence type="ECO:0000313" key="2">
    <source>
        <dbReference type="EMBL" id="QDV36731.1"/>
    </source>
</evidence>
<dbReference type="GO" id="GO:0016787">
    <property type="term" value="F:hydrolase activity"/>
    <property type="evidence" value="ECO:0007669"/>
    <property type="project" value="UniProtKB-KW"/>
</dbReference>
<dbReference type="InterPro" id="IPR002925">
    <property type="entry name" value="Dienelactn_hydro"/>
</dbReference>
<dbReference type="PANTHER" id="PTHR12277:SF79">
    <property type="entry name" value="XAA-PRO DIPEPTIDYL-PEPTIDASE-RELATED"/>
    <property type="match status" value="1"/>
</dbReference>
<protein>
    <submittedName>
        <fullName evidence="2">Alpha/beta hydrolase family protein</fullName>
    </submittedName>
</protein>
<evidence type="ECO:0000313" key="3">
    <source>
        <dbReference type="Proteomes" id="UP000317835"/>
    </source>
</evidence>
<dbReference type="RefSeq" id="WP_145273474.1">
    <property type="nucleotide sequence ID" value="NZ_CP036426.1"/>
</dbReference>
<dbReference type="Pfam" id="PF01738">
    <property type="entry name" value="DLH"/>
    <property type="match status" value="1"/>
</dbReference>
<keyword evidence="2" id="KW-0378">Hydrolase</keyword>
<dbReference type="OrthoDB" id="9777090at2"/>
<gene>
    <name evidence="2" type="ORF">ElP_46600</name>
</gene>
<dbReference type="KEGG" id="tpla:ElP_46600"/>
<sequence length="322" mass="34188">MQEQVRASRPDRGRVRPLWARVLNGLSRPIRMAGAVYLGFILVLSTMQSQMIFPGQSSQGAATASVRAGPGAELVELEANPGGRVVALFGPALTPDGDPRPDAPSRPTILYFYGNGDCLAHCTGEFEAFRRLGANVMIAEYLGYGLSGGEAGERGCYATADAALAHLRARSDVDPTRIIAAGWSLGGAVAIDLAHREPMAGLAVFCSFSSMADMVRIFYPIPGVGLLLKHRFDNLRKIRLVTCPTLIGHGTGDAFVPASMSDRLAEAAGGPVSSFRVPSDHNDFFLVGRSRVGEEVKDLIDRVAAVPGRRDGASVSRPGPSR</sequence>
<feature type="domain" description="Dienelactone hydrolase" evidence="1">
    <location>
        <begin position="159"/>
        <end position="267"/>
    </location>
</feature>
<dbReference type="AlphaFoldDB" id="A0A518H7G4"/>
<evidence type="ECO:0000259" key="1">
    <source>
        <dbReference type="Pfam" id="PF01738"/>
    </source>
</evidence>
<dbReference type="Gene3D" id="3.40.50.1820">
    <property type="entry name" value="alpha/beta hydrolase"/>
    <property type="match status" value="1"/>
</dbReference>
<reference evidence="2 3" key="1">
    <citation type="submission" date="2019-02" db="EMBL/GenBank/DDBJ databases">
        <title>Deep-cultivation of Planctomycetes and their phenomic and genomic characterization uncovers novel biology.</title>
        <authorList>
            <person name="Wiegand S."/>
            <person name="Jogler M."/>
            <person name="Boedeker C."/>
            <person name="Pinto D."/>
            <person name="Vollmers J."/>
            <person name="Rivas-Marin E."/>
            <person name="Kohn T."/>
            <person name="Peeters S.H."/>
            <person name="Heuer A."/>
            <person name="Rast P."/>
            <person name="Oberbeckmann S."/>
            <person name="Bunk B."/>
            <person name="Jeske O."/>
            <person name="Meyerdierks A."/>
            <person name="Storesund J.E."/>
            <person name="Kallscheuer N."/>
            <person name="Luecker S."/>
            <person name="Lage O.M."/>
            <person name="Pohl T."/>
            <person name="Merkel B.J."/>
            <person name="Hornburger P."/>
            <person name="Mueller R.-W."/>
            <person name="Bruemmer F."/>
            <person name="Labrenz M."/>
            <person name="Spormann A.M."/>
            <person name="Op den Camp H."/>
            <person name="Overmann J."/>
            <person name="Amann R."/>
            <person name="Jetten M.S.M."/>
            <person name="Mascher T."/>
            <person name="Medema M.H."/>
            <person name="Devos D.P."/>
            <person name="Kaster A.-K."/>
            <person name="Ovreas L."/>
            <person name="Rohde M."/>
            <person name="Galperin M.Y."/>
            <person name="Jogler C."/>
        </authorList>
    </citation>
    <scope>NUCLEOTIDE SEQUENCE [LARGE SCALE GENOMIC DNA]</scope>
    <source>
        <strain evidence="2 3">ElP</strain>
    </source>
</reference>
<dbReference type="SUPFAM" id="SSF53474">
    <property type="entry name" value="alpha/beta-Hydrolases"/>
    <property type="match status" value="1"/>
</dbReference>
<dbReference type="EMBL" id="CP036426">
    <property type="protein sequence ID" value="QDV36731.1"/>
    <property type="molecule type" value="Genomic_DNA"/>
</dbReference>
<proteinExistence type="predicted"/>
<dbReference type="InterPro" id="IPR029058">
    <property type="entry name" value="AB_hydrolase_fold"/>
</dbReference>
<dbReference type="PANTHER" id="PTHR12277">
    <property type="entry name" value="ALPHA/BETA HYDROLASE DOMAIN-CONTAINING PROTEIN"/>
    <property type="match status" value="1"/>
</dbReference>
<organism evidence="2 3">
    <name type="scientific">Tautonia plasticadhaerens</name>
    <dbReference type="NCBI Taxonomy" id="2527974"/>
    <lineage>
        <taxon>Bacteria</taxon>
        <taxon>Pseudomonadati</taxon>
        <taxon>Planctomycetota</taxon>
        <taxon>Planctomycetia</taxon>
        <taxon>Isosphaerales</taxon>
        <taxon>Isosphaeraceae</taxon>
        <taxon>Tautonia</taxon>
    </lineage>
</organism>
<keyword evidence="3" id="KW-1185">Reference proteome</keyword>
<accession>A0A518H7G4</accession>
<dbReference type="Proteomes" id="UP000317835">
    <property type="component" value="Chromosome"/>
</dbReference>
<name>A0A518H7G4_9BACT</name>